<comment type="similarity">
    <text evidence="1">Belongs to the IPP transferase family.</text>
</comment>
<evidence type="ECO:0000313" key="7">
    <source>
        <dbReference type="Proteomes" id="UP001497516"/>
    </source>
</evidence>
<gene>
    <name evidence="6" type="ORF">LTRI10_LOCUS11322</name>
</gene>
<keyword evidence="2" id="KW-0808">Transferase</keyword>
<dbReference type="InterPro" id="IPR027417">
    <property type="entry name" value="P-loop_NTPase"/>
</dbReference>
<dbReference type="GO" id="GO:0052381">
    <property type="term" value="F:tRNA dimethylallyltransferase activity"/>
    <property type="evidence" value="ECO:0007669"/>
    <property type="project" value="TreeGrafter"/>
</dbReference>
<evidence type="ECO:0000256" key="3">
    <source>
        <dbReference type="ARBA" id="ARBA00022712"/>
    </source>
</evidence>
<dbReference type="Gene3D" id="3.40.50.300">
    <property type="entry name" value="P-loop containing nucleotide triphosphate hydrolases"/>
    <property type="match status" value="1"/>
</dbReference>
<evidence type="ECO:0000256" key="4">
    <source>
        <dbReference type="ARBA" id="ARBA00022741"/>
    </source>
</evidence>
<name>A0AAV2D5H0_9ROSI</name>
<proteinExistence type="inferred from homology"/>
<dbReference type="GO" id="GO:0009824">
    <property type="term" value="F:AMP dimethylallyltransferase activity"/>
    <property type="evidence" value="ECO:0007669"/>
    <property type="project" value="TreeGrafter"/>
</dbReference>
<dbReference type="GO" id="GO:0006400">
    <property type="term" value="P:tRNA modification"/>
    <property type="evidence" value="ECO:0007669"/>
    <property type="project" value="TreeGrafter"/>
</dbReference>
<keyword evidence="7" id="KW-1185">Reference proteome</keyword>
<dbReference type="GO" id="GO:0005739">
    <property type="term" value="C:mitochondrion"/>
    <property type="evidence" value="ECO:0007669"/>
    <property type="project" value="TreeGrafter"/>
</dbReference>
<organism evidence="6 7">
    <name type="scientific">Linum trigynum</name>
    <dbReference type="NCBI Taxonomy" id="586398"/>
    <lineage>
        <taxon>Eukaryota</taxon>
        <taxon>Viridiplantae</taxon>
        <taxon>Streptophyta</taxon>
        <taxon>Embryophyta</taxon>
        <taxon>Tracheophyta</taxon>
        <taxon>Spermatophyta</taxon>
        <taxon>Magnoliopsida</taxon>
        <taxon>eudicotyledons</taxon>
        <taxon>Gunneridae</taxon>
        <taxon>Pentapetalae</taxon>
        <taxon>rosids</taxon>
        <taxon>fabids</taxon>
        <taxon>Malpighiales</taxon>
        <taxon>Linaceae</taxon>
        <taxon>Linum</taxon>
    </lineage>
</organism>
<dbReference type="AlphaFoldDB" id="A0AAV2D5H0"/>
<protein>
    <submittedName>
        <fullName evidence="6">Uncharacterized protein</fullName>
    </submittedName>
</protein>
<dbReference type="GO" id="GO:0005524">
    <property type="term" value="F:ATP binding"/>
    <property type="evidence" value="ECO:0007669"/>
    <property type="project" value="UniProtKB-KW"/>
</dbReference>
<reference evidence="6 7" key="1">
    <citation type="submission" date="2024-04" db="EMBL/GenBank/DDBJ databases">
        <authorList>
            <person name="Fracassetti M."/>
        </authorList>
    </citation>
    <scope>NUCLEOTIDE SEQUENCE [LARGE SCALE GENOMIC DNA]</scope>
</reference>
<dbReference type="EMBL" id="OZ034815">
    <property type="protein sequence ID" value="CAL1367899.1"/>
    <property type="molecule type" value="Genomic_DNA"/>
</dbReference>
<keyword evidence="4" id="KW-0547">Nucleotide-binding</keyword>
<dbReference type="PANTHER" id="PTHR11088">
    <property type="entry name" value="TRNA DIMETHYLALLYLTRANSFERASE"/>
    <property type="match status" value="1"/>
</dbReference>
<keyword evidence="5" id="KW-0067">ATP-binding</keyword>
<dbReference type="Pfam" id="PF01715">
    <property type="entry name" value="IPPT"/>
    <property type="match status" value="1"/>
</dbReference>
<dbReference type="GO" id="GO:0009691">
    <property type="term" value="P:cytokinin biosynthetic process"/>
    <property type="evidence" value="ECO:0007669"/>
    <property type="project" value="UniProtKB-KW"/>
</dbReference>
<keyword evidence="3" id="KW-0203">Cytokinin biosynthesis</keyword>
<dbReference type="Proteomes" id="UP001497516">
    <property type="component" value="Chromosome 2"/>
</dbReference>
<dbReference type="PANTHER" id="PTHR11088:SF86">
    <property type="entry name" value="ADENYLATE ISOPENTENYLTRANSFERASE 4-RELATED"/>
    <property type="match status" value="1"/>
</dbReference>
<sequence>MILERRGVRHHLLRVLDQVEVELTAAEFRDAAGAAVSDIASRGKLSVVVGWSKSFIYSLPVDRFHPGFDVFYGSGPEDRVSPQLSYDCCFL</sequence>
<evidence type="ECO:0000313" key="6">
    <source>
        <dbReference type="EMBL" id="CAL1367899.1"/>
    </source>
</evidence>
<accession>A0AAV2D5H0</accession>
<evidence type="ECO:0000256" key="1">
    <source>
        <dbReference type="ARBA" id="ARBA00005842"/>
    </source>
</evidence>
<evidence type="ECO:0000256" key="2">
    <source>
        <dbReference type="ARBA" id="ARBA00022679"/>
    </source>
</evidence>
<dbReference type="InterPro" id="IPR039657">
    <property type="entry name" value="Dimethylallyltransferase"/>
</dbReference>
<evidence type="ECO:0000256" key="5">
    <source>
        <dbReference type="ARBA" id="ARBA00022840"/>
    </source>
</evidence>